<dbReference type="RefSeq" id="WP_115418463.1">
    <property type="nucleotide sequence ID" value="NZ_CP031358.1"/>
</dbReference>
<protein>
    <recommendedName>
        <fullName evidence="4">Flagellar motor switch protein FliG</fullName>
    </recommendedName>
</protein>
<keyword evidence="14" id="KW-0969">Cilium</keyword>
<evidence type="ECO:0000259" key="13">
    <source>
        <dbReference type="Pfam" id="PF14842"/>
    </source>
</evidence>
<evidence type="ECO:0000256" key="6">
    <source>
        <dbReference type="ARBA" id="ARBA00022500"/>
    </source>
</evidence>
<dbReference type="InterPro" id="IPR000090">
    <property type="entry name" value="Flg_Motor_Flig"/>
</dbReference>
<keyword evidence="14" id="KW-0614">Plasmid</keyword>
<evidence type="ECO:0000259" key="12">
    <source>
        <dbReference type="Pfam" id="PF14841"/>
    </source>
</evidence>
<comment type="function">
    <text evidence="10">FliG is one of three proteins (FliG, FliN, FliM) that forms the rotor-mounted switch complex (C ring), located at the base of the basal body. This complex interacts with the CheY and CheZ chemotaxis proteins, in addition to contacting components of the motor that determine the direction of flagellar rotation.</text>
</comment>
<reference evidence="14 15" key="1">
    <citation type="submission" date="2018-07" db="EMBL/GenBank/DDBJ databases">
        <title>Genome sequence of Erythrobacter strain YH-07, an antagonistic bacterium isolated from Yellow Sea.</title>
        <authorList>
            <person name="Tang T."/>
            <person name="Liu Q."/>
            <person name="Sun X."/>
        </authorList>
    </citation>
    <scope>NUCLEOTIDE SEQUENCE [LARGE SCALE GENOMIC DNA]</scope>
    <source>
        <strain evidence="14 15">YH-07</strain>
        <plasmid evidence="14 15">unnamed</plasmid>
    </source>
</reference>
<evidence type="ECO:0000256" key="4">
    <source>
        <dbReference type="ARBA" id="ARBA00021870"/>
    </source>
</evidence>
<dbReference type="GO" id="GO:0003774">
    <property type="term" value="F:cytoskeletal motor activity"/>
    <property type="evidence" value="ECO:0007669"/>
    <property type="project" value="InterPro"/>
</dbReference>
<dbReference type="EMBL" id="CP031358">
    <property type="protein sequence ID" value="AXK44150.1"/>
    <property type="molecule type" value="Genomic_DNA"/>
</dbReference>
<dbReference type="OrthoDB" id="9780302at2"/>
<dbReference type="KEGG" id="err:DVR09_17035"/>
<evidence type="ECO:0000256" key="3">
    <source>
        <dbReference type="ARBA" id="ARBA00010299"/>
    </source>
</evidence>
<comment type="similarity">
    <text evidence="3">Belongs to the FliG family.</text>
</comment>
<dbReference type="GO" id="GO:0006935">
    <property type="term" value="P:chemotaxis"/>
    <property type="evidence" value="ECO:0007669"/>
    <property type="project" value="UniProtKB-KW"/>
</dbReference>
<comment type="subcellular location">
    <subcellularLocation>
        <location evidence="1">Bacterial flagellum basal body</location>
    </subcellularLocation>
    <subcellularLocation>
        <location evidence="2">Cell membrane</location>
        <topology evidence="2">Peripheral membrane protein</topology>
        <orientation evidence="2">Cytoplasmic side</orientation>
    </subcellularLocation>
</comment>
<evidence type="ECO:0000313" key="14">
    <source>
        <dbReference type="EMBL" id="AXK44150.1"/>
    </source>
</evidence>
<organism evidence="14 15">
    <name type="scientific">Erythrobacter aureus</name>
    <dbReference type="NCBI Taxonomy" id="2182384"/>
    <lineage>
        <taxon>Bacteria</taxon>
        <taxon>Pseudomonadati</taxon>
        <taxon>Pseudomonadota</taxon>
        <taxon>Alphaproteobacteria</taxon>
        <taxon>Sphingomonadales</taxon>
        <taxon>Erythrobacteraceae</taxon>
        <taxon>Erythrobacter/Porphyrobacter group</taxon>
        <taxon>Erythrobacter</taxon>
    </lineage>
</organism>
<dbReference type="PRINTS" id="PR00954">
    <property type="entry name" value="FLGMOTORFLIG"/>
</dbReference>
<evidence type="ECO:0000313" key="15">
    <source>
        <dbReference type="Proteomes" id="UP000254508"/>
    </source>
</evidence>
<sequence length="344" mass="37953">MNAITAVPEPQELSKYTGPQRAAALMLVLGPEHGAPIWEELSPDEIKELSSHISRLGRLSPEVVDYLLMQFTGEVTSMSSMHGSVASTERLLSSVMSADKVAEIMQDISGPTGRTMWDKLSNVNEATLAGYLRNEYPQTVAVILSKMKPEHTAKVIAELPEDFGIEVIQRMLIAEPVQSEIVLEIEKTLRTEFMANFSRDQKRDSHEVMADVFNALDRSKEESLLGALEEKNHTSAERIRALMFTFEDLSALLPTAIAAVVRKADNNQLALALKGVSDDVKAVFLAGMTQRAAKMLTEEMASMGPVRARECEDAQAELVRLAKTMADDGEILLIDPKSDETMIY</sequence>
<evidence type="ECO:0000259" key="11">
    <source>
        <dbReference type="Pfam" id="PF01706"/>
    </source>
</evidence>
<keyword evidence="14" id="KW-0282">Flagellum</keyword>
<geneLocation type="plasmid" evidence="14 15">
    <name>unnamed</name>
</geneLocation>
<dbReference type="Gene3D" id="1.10.220.30">
    <property type="match status" value="3"/>
</dbReference>
<keyword evidence="7" id="KW-0283">Flagellar rotation</keyword>
<dbReference type="Proteomes" id="UP000254508">
    <property type="component" value="Plasmid unnamed"/>
</dbReference>
<proteinExistence type="inferred from homology"/>
<keyword evidence="8" id="KW-0472">Membrane</keyword>
<gene>
    <name evidence="14" type="ORF">DVR09_17035</name>
</gene>
<keyword evidence="5" id="KW-1003">Cell membrane</keyword>
<dbReference type="GO" id="GO:0071973">
    <property type="term" value="P:bacterial-type flagellum-dependent cell motility"/>
    <property type="evidence" value="ECO:0007669"/>
    <property type="project" value="InterPro"/>
</dbReference>
<dbReference type="PANTHER" id="PTHR30534:SF0">
    <property type="entry name" value="FLAGELLAR MOTOR SWITCH PROTEIN FLIG"/>
    <property type="match status" value="1"/>
</dbReference>
<dbReference type="Pfam" id="PF01706">
    <property type="entry name" value="FliG_C"/>
    <property type="match status" value="1"/>
</dbReference>
<feature type="domain" description="Flagellar motor switch protein FliG middle" evidence="12">
    <location>
        <begin position="127"/>
        <end position="198"/>
    </location>
</feature>
<evidence type="ECO:0000256" key="1">
    <source>
        <dbReference type="ARBA" id="ARBA00004117"/>
    </source>
</evidence>
<dbReference type="Pfam" id="PF14842">
    <property type="entry name" value="FliG_N"/>
    <property type="match status" value="1"/>
</dbReference>
<evidence type="ECO:0000256" key="8">
    <source>
        <dbReference type="ARBA" id="ARBA00023136"/>
    </source>
</evidence>
<evidence type="ECO:0000256" key="9">
    <source>
        <dbReference type="ARBA" id="ARBA00023143"/>
    </source>
</evidence>
<evidence type="ECO:0000256" key="2">
    <source>
        <dbReference type="ARBA" id="ARBA00004413"/>
    </source>
</evidence>
<keyword evidence="6" id="KW-0145">Chemotaxis</keyword>
<evidence type="ECO:0000256" key="7">
    <source>
        <dbReference type="ARBA" id="ARBA00022779"/>
    </source>
</evidence>
<dbReference type="Pfam" id="PF14841">
    <property type="entry name" value="FliG_M"/>
    <property type="match status" value="1"/>
</dbReference>
<dbReference type="AlphaFoldDB" id="A0A345YJP8"/>
<name>A0A345YJP8_9SPHN</name>
<dbReference type="InterPro" id="IPR023087">
    <property type="entry name" value="Flg_Motor_Flig_C"/>
</dbReference>
<feature type="domain" description="Flagellar motor switch protein FliG C-terminal" evidence="11">
    <location>
        <begin position="227"/>
        <end position="333"/>
    </location>
</feature>
<dbReference type="GO" id="GO:0005886">
    <property type="term" value="C:plasma membrane"/>
    <property type="evidence" value="ECO:0007669"/>
    <property type="project" value="UniProtKB-SubCell"/>
</dbReference>
<feature type="domain" description="Flagellar motor switch protein FliG N-terminal" evidence="13">
    <location>
        <begin position="16"/>
        <end position="117"/>
    </location>
</feature>
<accession>A0A345YJP8</accession>
<keyword evidence="15" id="KW-1185">Reference proteome</keyword>
<dbReference type="SUPFAM" id="SSF48029">
    <property type="entry name" value="FliG"/>
    <property type="match status" value="2"/>
</dbReference>
<evidence type="ECO:0000256" key="5">
    <source>
        <dbReference type="ARBA" id="ARBA00022475"/>
    </source>
</evidence>
<dbReference type="InterPro" id="IPR011002">
    <property type="entry name" value="FliG_a-hlx"/>
</dbReference>
<dbReference type="GO" id="GO:0009425">
    <property type="term" value="C:bacterial-type flagellum basal body"/>
    <property type="evidence" value="ECO:0007669"/>
    <property type="project" value="UniProtKB-SubCell"/>
</dbReference>
<keyword evidence="14" id="KW-0966">Cell projection</keyword>
<dbReference type="InterPro" id="IPR032779">
    <property type="entry name" value="FliG_M"/>
</dbReference>
<dbReference type="InterPro" id="IPR028263">
    <property type="entry name" value="FliG_N"/>
</dbReference>
<keyword evidence="9" id="KW-0975">Bacterial flagellum</keyword>
<evidence type="ECO:0000256" key="10">
    <source>
        <dbReference type="ARBA" id="ARBA00025598"/>
    </source>
</evidence>
<dbReference type="PANTHER" id="PTHR30534">
    <property type="entry name" value="FLAGELLAR MOTOR SWITCH PROTEIN FLIG"/>
    <property type="match status" value="1"/>
</dbReference>